<dbReference type="Proteomes" id="UP000050417">
    <property type="component" value="Unassembled WGS sequence"/>
</dbReference>
<dbReference type="PROSITE" id="PS00445">
    <property type="entry name" value="FGGY_KINASES_2"/>
    <property type="match status" value="1"/>
</dbReference>
<dbReference type="AlphaFoldDB" id="A0A0P6XDY8"/>
<dbReference type="GO" id="GO:0005975">
    <property type="term" value="P:carbohydrate metabolic process"/>
    <property type="evidence" value="ECO:0007669"/>
    <property type="project" value="InterPro"/>
</dbReference>
<dbReference type="InterPro" id="IPR050406">
    <property type="entry name" value="FGGY_Carb_Kinase"/>
</dbReference>
<dbReference type="Pfam" id="PF02782">
    <property type="entry name" value="FGGY_C"/>
    <property type="match status" value="1"/>
</dbReference>
<dbReference type="Gene3D" id="3.30.420.40">
    <property type="match status" value="2"/>
</dbReference>
<evidence type="ECO:0000313" key="7">
    <source>
        <dbReference type="EMBL" id="KPL73070.1"/>
    </source>
</evidence>
<evidence type="ECO:0000256" key="1">
    <source>
        <dbReference type="ARBA" id="ARBA00009156"/>
    </source>
</evidence>
<dbReference type="InterPro" id="IPR018484">
    <property type="entry name" value="FGGY_N"/>
</dbReference>
<evidence type="ECO:0000259" key="5">
    <source>
        <dbReference type="Pfam" id="PF00370"/>
    </source>
</evidence>
<dbReference type="GO" id="GO:0016301">
    <property type="term" value="F:kinase activity"/>
    <property type="evidence" value="ECO:0007669"/>
    <property type="project" value="UniProtKB-KW"/>
</dbReference>
<dbReference type="PANTHER" id="PTHR43095:SF5">
    <property type="entry name" value="XYLULOSE KINASE"/>
    <property type="match status" value="1"/>
</dbReference>
<organism evidence="7 8">
    <name type="scientific">Ornatilinea apprima</name>
    <dbReference type="NCBI Taxonomy" id="1134406"/>
    <lineage>
        <taxon>Bacteria</taxon>
        <taxon>Bacillati</taxon>
        <taxon>Chloroflexota</taxon>
        <taxon>Anaerolineae</taxon>
        <taxon>Anaerolineales</taxon>
        <taxon>Anaerolineaceae</taxon>
        <taxon>Ornatilinea</taxon>
    </lineage>
</organism>
<dbReference type="SUPFAM" id="SSF53067">
    <property type="entry name" value="Actin-like ATPase domain"/>
    <property type="match status" value="2"/>
</dbReference>
<dbReference type="RefSeq" id="WP_075063818.1">
    <property type="nucleotide sequence ID" value="NZ_LGCL01000036.1"/>
</dbReference>
<dbReference type="OrthoDB" id="9805576at2"/>
<reference evidence="7 8" key="1">
    <citation type="submission" date="2015-07" db="EMBL/GenBank/DDBJ databases">
        <title>Genome sequence of Ornatilinea apprima DSM 23815.</title>
        <authorList>
            <person name="Hemp J."/>
            <person name="Ward L.M."/>
            <person name="Pace L.A."/>
            <person name="Fischer W.W."/>
        </authorList>
    </citation>
    <scope>NUCLEOTIDE SEQUENCE [LARGE SCALE GENOMIC DNA]</scope>
    <source>
        <strain evidence="7 8">P3M-1</strain>
    </source>
</reference>
<dbReference type="STRING" id="1134406.ADN00_14855"/>
<dbReference type="InterPro" id="IPR018483">
    <property type="entry name" value="Carb_kinase_FGGY_CS"/>
</dbReference>
<dbReference type="CDD" id="cd07804">
    <property type="entry name" value="ASKHA_NBD_FGGY_RrXK-like"/>
    <property type="match status" value="1"/>
</dbReference>
<dbReference type="InterPro" id="IPR043129">
    <property type="entry name" value="ATPase_NBD"/>
</dbReference>
<dbReference type="InterPro" id="IPR018485">
    <property type="entry name" value="FGGY_C"/>
</dbReference>
<proteinExistence type="inferred from homology"/>
<dbReference type="GO" id="GO:0016773">
    <property type="term" value="F:phosphotransferase activity, alcohol group as acceptor"/>
    <property type="evidence" value="ECO:0007669"/>
    <property type="project" value="InterPro"/>
</dbReference>
<accession>A0A0P6XDY8</accession>
<protein>
    <submittedName>
        <fullName evidence="7">Carbohydrate kinase, FGGY family / carbohydrate kinase, FGGY family multi-domain protein</fullName>
    </submittedName>
</protein>
<comment type="caution">
    <text evidence="7">The sequence shown here is derived from an EMBL/GenBank/DDBJ whole genome shotgun (WGS) entry which is preliminary data.</text>
</comment>
<comment type="similarity">
    <text evidence="1 4">Belongs to the FGGY kinase family.</text>
</comment>
<keyword evidence="3 4" id="KW-0418">Kinase</keyword>
<evidence type="ECO:0000313" key="8">
    <source>
        <dbReference type="Proteomes" id="UP000050417"/>
    </source>
</evidence>
<sequence length="520" mass="57647">MADFLLGIDFGTGGAKACIIDTQGQVLGFAFEEYPIYTDQPGWSEHDAHRYWDAACRLIRMALAESRVNPKEIRGVAVSSALPSMVMVDENHQPVNRAYNLMDRRALTEVEWIKENLGENEVFNLTANRLDDHPSLVNLLWEQRNRPDDFKRIDKALTIDGYVTLKLTGKATVNLSAAAFYGVAYDILGRGFKKDFLDKLGISPDLIPPIYRCTDIVGEVTTAAAEQTGLAAGTPVAAGQVDCNAGWLGGGAIETGDIQMNLGTCGNFGVIFKDTGFMFTEIGASSINFAYTVDSENTYITVPTTTTGGQTLRYIRDNYSPLEIEAERTMGINSYDLLNLEAQKVPVGSEGLLFLPFLMGERTPIWDVYARGVVFGLSLNHHKGHLIRAAMEGVAYALYDSFQLIKDAGIPIRYPLVLNEGGAKSQLWRRIITDVFNIETVLTHRRTGAPFGDAILAGVSTGVFTDFTIARDWAEYIDPLEPIAANHERYMQYFGLFKNVYNNIKPNFRELANLRKLSKE</sequence>
<dbReference type="InterPro" id="IPR000577">
    <property type="entry name" value="Carb_kinase_FGGY"/>
</dbReference>
<name>A0A0P6XDY8_9CHLR</name>
<feature type="domain" description="Carbohydrate kinase FGGY C-terminal" evidence="6">
    <location>
        <begin position="297"/>
        <end position="460"/>
    </location>
</feature>
<evidence type="ECO:0000256" key="2">
    <source>
        <dbReference type="ARBA" id="ARBA00022679"/>
    </source>
</evidence>
<dbReference type="PANTHER" id="PTHR43095">
    <property type="entry name" value="SUGAR KINASE"/>
    <property type="match status" value="1"/>
</dbReference>
<evidence type="ECO:0000259" key="6">
    <source>
        <dbReference type="Pfam" id="PF02782"/>
    </source>
</evidence>
<evidence type="ECO:0000256" key="4">
    <source>
        <dbReference type="RuleBase" id="RU003733"/>
    </source>
</evidence>
<evidence type="ECO:0000256" key="3">
    <source>
        <dbReference type="ARBA" id="ARBA00022777"/>
    </source>
</evidence>
<dbReference type="EMBL" id="LGCL01000036">
    <property type="protein sequence ID" value="KPL73070.1"/>
    <property type="molecule type" value="Genomic_DNA"/>
</dbReference>
<gene>
    <name evidence="7" type="ORF">ADN00_14855</name>
</gene>
<keyword evidence="2 4" id="KW-0808">Transferase</keyword>
<keyword evidence="8" id="KW-1185">Reference proteome</keyword>
<dbReference type="PIRSF" id="PIRSF000538">
    <property type="entry name" value="GlpK"/>
    <property type="match status" value="1"/>
</dbReference>
<feature type="domain" description="Carbohydrate kinase FGGY N-terminal" evidence="5">
    <location>
        <begin position="5"/>
        <end position="249"/>
    </location>
</feature>
<dbReference type="Pfam" id="PF00370">
    <property type="entry name" value="FGGY_N"/>
    <property type="match status" value="1"/>
</dbReference>
<dbReference type="PATRIC" id="fig|1134406.4.peg.1833"/>